<dbReference type="PANTHER" id="PTHR43775">
    <property type="entry name" value="FATTY ACID SYNTHASE"/>
    <property type="match status" value="1"/>
</dbReference>
<dbReference type="InterPro" id="IPR020841">
    <property type="entry name" value="PKS_Beta-ketoAc_synthase_dom"/>
</dbReference>
<dbReference type="Gene3D" id="3.40.47.10">
    <property type="match status" value="2"/>
</dbReference>
<dbReference type="InterPro" id="IPR013968">
    <property type="entry name" value="PKS_KR"/>
</dbReference>
<dbReference type="SMART" id="SM00822">
    <property type="entry name" value="PKS_KR"/>
    <property type="match status" value="1"/>
</dbReference>
<dbReference type="InterPro" id="IPR050091">
    <property type="entry name" value="PKS_NRPS_Biosynth_Enz"/>
</dbReference>
<dbReference type="Pfam" id="PF00698">
    <property type="entry name" value="Acyl_transf_1"/>
    <property type="match status" value="1"/>
</dbReference>
<dbReference type="Pfam" id="PF08659">
    <property type="entry name" value="KR"/>
    <property type="match status" value="1"/>
</dbReference>
<keyword evidence="1" id="KW-0596">Phosphopantetheine</keyword>
<keyword evidence="4" id="KW-0472">Membrane</keyword>
<name>A0AAN4YB92_ASPOZ</name>
<evidence type="ECO:0000256" key="3">
    <source>
        <dbReference type="ARBA" id="ARBA00022679"/>
    </source>
</evidence>
<keyword evidence="2" id="KW-0597">Phosphoprotein</keyword>
<dbReference type="PANTHER" id="PTHR43775:SF21">
    <property type="entry name" value="NON-REDUCING POLYKETIDE SYNTHASE AUSA-RELATED"/>
    <property type="match status" value="1"/>
</dbReference>
<dbReference type="CDD" id="cd05274">
    <property type="entry name" value="KR_FAS_SDR_x"/>
    <property type="match status" value="1"/>
</dbReference>
<dbReference type="CDD" id="cd00833">
    <property type="entry name" value="PKS"/>
    <property type="match status" value="1"/>
</dbReference>
<feature type="transmembrane region" description="Helical" evidence="4">
    <location>
        <begin position="1204"/>
        <end position="1224"/>
    </location>
</feature>
<feature type="domain" description="Ketosynthase family 3 (KS3)" evidence="5">
    <location>
        <begin position="485"/>
        <end position="873"/>
    </location>
</feature>
<evidence type="ECO:0000256" key="2">
    <source>
        <dbReference type="ARBA" id="ARBA00022553"/>
    </source>
</evidence>
<dbReference type="Gene3D" id="3.40.366.10">
    <property type="entry name" value="Malonyl-Coenzyme A Acyl Carrier Protein, domain 2"/>
    <property type="match status" value="1"/>
</dbReference>
<keyword evidence="4" id="KW-1133">Transmembrane helix</keyword>
<organism evidence="6 7">
    <name type="scientific">Aspergillus oryzae</name>
    <name type="common">Yellow koji mold</name>
    <dbReference type="NCBI Taxonomy" id="5062"/>
    <lineage>
        <taxon>Eukaryota</taxon>
        <taxon>Fungi</taxon>
        <taxon>Dikarya</taxon>
        <taxon>Ascomycota</taxon>
        <taxon>Pezizomycotina</taxon>
        <taxon>Eurotiomycetes</taxon>
        <taxon>Eurotiomycetidae</taxon>
        <taxon>Eurotiales</taxon>
        <taxon>Aspergillaceae</taxon>
        <taxon>Aspergillus</taxon>
        <taxon>Aspergillus subgen. Circumdati</taxon>
    </lineage>
</organism>
<dbReference type="SMART" id="SM00825">
    <property type="entry name" value="PKS_KS"/>
    <property type="match status" value="1"/>
</dbReference>
<keyword evidence="4" id="KW-0812">Transmembrane</keyword>
<dbReference type="InterPro" id="IPR036291">
    <property type="entry name" value="NAD(P)-bd_dom_sf"/>
</dbReference>
<dbReference type="Gene3D" id="3.40.50.720">
    <property type="entry name" value="NAD(P)-binding Rossmann-like Domain"/>
    <property type="match status" value="1"/>
</dbReference>
<protein>
    <submittedName>
        <fullName evidence="6">Unnamed protein product</fullName>
    </submittedName>
</protein>
<dbReference type="Pfam" id="PF00109">
    <property type="entry name" value="ketoacyl-synt"/>
    <property type="match status" value="1"/>
</dbReference>
<dbReference type="Proteomes" id="UP001165205">
    <property type="component" value="Unassembled WGS sequence"/>
</dbReference>
<proteinExistence type="predicted"/>
<dbReference type="PROSITE" id="PS52004">
    <property type="entry name" value="KS3_2"/>
    <property type="match status" value="1"/>
</dbReference>
<dbReference type="InterPro" id="IPR014031">
    <property type="entry name" value="Ketoacyl_synth_C"/>
</dbReference>
<dbReference type="PROSITE" id="PS50890">
    <property type="entry name" value="PUA"/>
    <property type="match status" value="1"/>
</dbReference>
<dbReference type="GO" id="GO:0006633">
    <property type="term" value="P:fatty acid biosynthetic process"/>
    <property type="evidence" value="ECO:0007669"/>
    <property type="project" value="TreeGrafter"/>
</dbReference>
<dbReference type="SUPFAM" id="SSF53901">
    <property type="entry name" value="Thiolase-like"/>
    <property type="match status" value="1"/>
</dbReference>
<evidence type="ECO:0000256" key="1">
    <source>
        <dbReference type="ARBA" id="ARBA00022450"/>
    </source>
</evidence>
<dbReference type="InterPro" id="IPR016035">
    <property type="entry name" value="Acyl_Trfase/lysoPLipase"/>
</dbReference>
<dbReference type="InterPro" id="IPR016036">
    <property type="entry name" value="Malonyl_transacylase_ACP-bd"/>
</dbReference>
<keyword evidence="3" id="KW-0808">Transferase</keyword>
<comment type="caution">
    <text evidence="6">The sequence shown here is derived from an EMBL/GenBank/DDBJ whole genome shotgun (WGS) entry which is preliminary data.</text>
</comment>
<dbReference type="SUPFAM" id="SSF55048">
    <property type="entry name" value="Probable ACP-binding domain of malonyl-CoA ACP transacylase"/>
    <property type="match status" value="1"/>
</dbReference>
<dbReference type="SMART" id="SM00827">
    <property type="entry name" value="PKS_AT"/>
    <property type="match status" value="1"/>
</dbReference>
<dbReference type="SUPFAM" id="SSF52151">
    <property type="entry name" value="FabD/lysophospholipase-like"/>
    <property type="match status" value="1"/>
</dbReference>
<dbReference type="InterPro" id="IPR016039">
    <property type="entry name" value="Thiolase-like"/>
</dbReference>
<dbReference type="GO" id="GO:0004312">
    <property type="term" value="F:fatty acid synthase activity"/>
    <property type="evidence" value="ECO:0007669"/>
    <property type="project" value="TreeGrafter"/>
</dbReference>
<dbReference type="AlphaFoldDB" id="A0AAN4YB92"/>
<evidence type="ECO:0000256" key="4">
    <source>
        <dbReference type="SAM" id="Phobius"/>
    </source>
</evidence>
<dbReference type="GO" id="GO:0044550">
    <property type="term" value="P:secondary metabolite biosynthetic process"/>
    <property type="evidence" value="ECO:0007669"/>
    <property type="project" value="TreeGrafter"/>
</dbReference>
<evidence type="ECO:0000259" key="5">
    <source>
        <dbReference type="PROSITE" id="PS52004"/>
    </source>
</evidence>
<dbReference type="Pfam" id="PF02801">
    <property type="entry name" value="Ketoacyl-synt_C"/>
    <property type="match status" value="1"/>
</dbReference>
<reference evidence="6" key="1">
    <citation type="submission" date="2023-04" db="EMBL/GenBank/DDBJ databases">
        <title>Aspergillus oryzae NBRC 4228.</title>
        <authorList>
            <person name="Ichikawa N."/>
            <person name="Sato H."/>
            <person name="Tonouchi N."/>
        </authorList>
    </citation>
    <scope>NUCLEOTIDE SEQUENCE</scope>
    <source>
        <strain evidence="6">NBRC 4228</strain>
    </source>
</reference>
<dbReference type="SUPFAM" id="SSF51735">
    <property type="entry name" value="NAD(P)-binding Rossmann-fold domains"/>
    <property type="match status" value="2"/>
</dbReference>
<evidence type="ECO:0000313" key="7">
    <source>
        <dbReference type="Proteomes" id="UP001165205"/>
    </source>
</evidence>
<gene>
    <name evidence="6" type="ORF">Aory04_000008800</name>
</gene>
<dbReference type="InterPro" id="IPR014030">
    <property type="entry name" value="Ketoacyl_synth_N"/>
</dbReference>
<accession>A0AAN4YB92</accession>
<evidence type="ECO:0000313" key="6">
    <source>
        <dbReference type="EMBL" id="GMG22445.1"/>
    </source>
</evidence>
<dbReference type="InterPro" id="IPR001227">
    <property type="entry name" value="Ac_transferase_dom_sf"/>
</dbReference>
<dbReference type="EMBL" id="BSYA01000001">
    <property type="protein sequence ID" value="GMG22445.1"/>
    <property type="molecule type" value="Genomic_DNA"/>
</dbReference>
<sequence>MTINEMIHRLDWMSAELSTEPLNFRKVVFLAADEDSRERLSRYQAQLASEGLTTVFIGHATEITPLLTPDTIVVHIPHVAREKSGVYEAVTKSCTSLIAAAQVLYHHNQDSRDRTSRLFSLISRDSGTDGLEYAPLYGLARVMKTEMAEGFGGLFDEDQGHFPLSAFKYAQGFDVVRICQGVPQTASLQPFQDQLNDQKQLQLRENSTYLITGGTRGIGLEIATWLGERGAHNLLLVSRGGLTPALGRNAKNADHEKLVSRIAKLKDMGISVHVLSIDFGKPEAETLLRQAIDELNIPRIKGVVHAAGVAGFHTLQHCSPSDVADVLAPKVRGSLALDTLFPPGTLDFFFFMSSIGQLIGFPGQLSYAPANGFMDGLAAHRRRHGDNSMSILWTAWRGVGLAAQTKSVTRILTRAMEARGIAAVSTSEAMDAWSRIVSLETDHVVVVPVLKLEADEPLRHPLLKDITMRKKRMQSTAAPYETYPEHAVAVVGMACRTAAGDTADDLWQVIQADRSMTREIDETRFPGVAKDGKTWGNFMDDVDSFDHQFFKKSKREAAALDPHQRVLLETTYHALESAGSFSGGQKQEAETHEKSSDSEITSCFIGMNAPDYALNVACHPISPYTGFGLLRSFVAGRLSHHFGWTGPSQTIDTSCSSAMVAIHQACRAIEAGECTRAVAGGVNLITNMVTYNAMRVGGFINETGPCKTFDARADGYCRGEAVGVVPECIIQRRAGPCWAVLGRAGVNPKEVSYVEAHGTGTRAGDPVEVEGIRQILGGKDRHSPLYIGAVKPNIGHSEPASGVVSLIKVLLMMKYGKIPGQAEFLTLNPSIPALEPDMMTIPTSLTDWCDGLRLAVVNNFGASGNNAAAVVAPPPPSSQSSPLSIASATPSPSVSAWPIFISAASKASLASYCSKLKIQIQQGSLAPELTSHLAFALATKQNLSDLQAQLSEPESHTTSEGPKPIVLLFSGQNGNAILPAKPLYDSSLLFQTHLHQCEEVMQSLGLPSLFPAVLQGIDGDGDLVLCHAVMFSIQYSCGKSWIDSGVKPEAICGHSFGEWAALTVSGAMTLEAGIKLATGFVVHLLNYCLIFQVWGDDPGSMVAIEADLVGTDTTPSKHLDSFHKKHPEAKLEVACYNGPNNYVIAGSTTHIDLLESYLNEQRSSGEKLRFKVLEGTHAYHSYMADAIIDESEKLSASIPFQVSVGSYLIVPICFLSSLALWITYH</sequence>
<dbReference type="InterPro" id="IPR014043">
    <property type="entry name" value="Acyl_transferase_dom"/>
</dbReference>
<dbReference type="InterPro" id="IPR057326">
    <property type="entry name" value="KR_dom"/>
</dbReference>